<feature type="domain" description="EGF-like" evidence="19">
    <location>
        <begin position="3714"/>
        <end position="3750"/>
    </location>
</feature>
<feature type="domain" description="Cadherin" evidence="20">
    <location>
        <begin position="441"/>
        <end position="545"/>
    </location>
</feature>
<feature type="domain" description="Cadherin" evidence="20">
    <location>
        <begin position="1290"/>
        <end position="1394"/>
    </location>
</feature>
<feature type="disulfide bond" evidence="15">
    <location>
        <begin position="3661"/>
        <end position="3670"/>
    </location>
</feature>
<dbReference type="FunFam" id="2.60.40.60:FF:000134">
    <property type="entry name" value="protocadherin Fat 4"/>
    <property type="match status" value="1"/>
</dbReference>
<dbReference type="FunFam" id="2.60.40.60:FF:000005">
    <property type="entry name" value="Protocadherin 9"/>
    <property type="match status" value="1"/>
</dbReference>
<dbReference type="InterPro" id="IPR013320">
    <property type="entry name" value="ConA-like_dom_sf"/>
</dbReference>
<evidence type="ECO:0000256" key="4">
    <source>
        <dbReference type="ARBA" id="ARBA00022692"/>
    </source>
</evidence>
<evidence type="ECO:0000259" key="20">
    <source>
        <dbReference type="PROSITE" id="PS50268"/>
    </source>
</evidence>
<reference evidence="21 22" key="1">
    <citation type="submission" date="2015-07" db="EMBL/GenBank/DDBJ databases">
        <title>The genome of Habropoda laboriosa.</title>
        <authorList>
            <person name="Pan H."/>
            <person name="Kapheim K."/>
        </authorList>
    </citation>
    <scope>NUCLEOTIDE SEQUENCE [LARGE SCALE GENOMIC DNA]</scope>
    <source>
        <strain evidence="21">0110345459</strain>
    </source>
</reference>
<dbReference type="FunFam" id="2.60.40.60:FF:000143">
    <property type="entry name" value="FAT atypical cadherin 4"/>
    <property type="match status" value="1"/>
</dbReference>
<feature type="domain" description="Cadherin" evidence="20">
    <location>
        <begin position="2164"/>
        <end position="2268"/>
    </location>
</feature>
<feature type="domain" description="Cadherin" evidence="20">
    <location>
        <begin position="1948"/>
        <end position="2056"/>
    </location>
</feature>
<dbReference type="GO" id="GO:0016477">
    <property type="term" value="P:cell migration"/>
    <property type="evidence" value="ECO:0007669"/>
    <property type="project" value="TreeGrafter"/>
</dbReference>
<keyword evidence="5" id="KW-0479">Metal-binding</keyword>
<evidence type="ECO:0000256" key="5">
    <source>
        <dbReference type="ARBA" id="ARBA00022723"/>
    </source>
</evidence>
<feature type="domain" description="Cadherin" evidence="20">
    <location>
        <begin position="1395"/>
        <end position="1505"/>
    </location>
</feature>
<feature type="domain" description="Cadherin" evidence="20">
    <location>
        <begin position="971"/>
        <end position="1074"/>
    </location>
</feature>
<feature type="disulfide bond" evidence="15">
    <location>
        <begin position="3702"/>
        <end position="3711"/>
    </location>
</feature>
<keyword evidence="2" id="KW-1003">Cell membrane</keyword>
<keyword evidence="4 17" id="KW-0812">Transmembrane</keyword>
<evidence type="ECO:0000256" key="12">
    <source>
        <dbReference type="ARBA" id="ARBA00023157"/>
    </source>
</evidence>
<dbReference type="InterPro" id="IPR015919">
    <property type="entry name" value="Cadherin-like_sf"/>
</dbReference>
<feature type="domain" description="EGF-like" evidence="19">
    <location>
        <begin position="3674"/>
        <end position="3712"/>
    </location>
</feature>
<feature type="compositionally biased region" description="Polar residues" evidence="16">
    <location>
        <begin position="4636"/>
        <end position="4657"/>
    </location>
</feature>
<dbReference type="InterPro" id="IPR002126">
    <property type="entry name" value="Cadherin-like_dom"/>
</dbReference>
<dbReference type="InterPro" id="IPR039808">
    <property type="entry name" value="Cadherin"/>
</dbReference>
<feature type="domain" description="Cadherin" evidence="20">
    <location>
        <begin position="1184"/>
        <end position="1289"/>
    </location>
</feature>
<dbReference type="GO" id="GO:0007560">
    <property type="term" value="P:imaginal disc morphogenesis"/>
    <property type="evidence" value="ECO:0007669"/>
    <property type="project" value="UniProtKB-ARBA"/>
</dbReference>
<dbReference type="GO" id="GO:0007156">
    <property type="term" value="P:homophilic cell adhesion via plasma membrane adhesion molecules"/>
    <property type="evidence" value="ECO:0007669"/>
    <property type="project" value="InterPro"/>
</dbReference>
<name>A0A0L7RBN5_9HYME</name>
<evidence type="ECO:0000256" key="8">
    <source>
        <dbReference type="ARBA" id="ARBA00022837"/>
    </source>
</evidence>
<dbReference type="SMART" id="SM00282">
    <property type="entry name" value="LamG"/>
    <property type="match status" value="2"/>
</dbReference>
<dbReference type="FunFam" id="2.60.40.60:FF:000037">
    <property type="entry name" value="FAT atypical cadherin 1"/>
    <property type="match status" value="1"/>
</dbReference>
<feature type="domain" description="Cadherin" evidence="20">
    <location>
        <begin position="2580"/>
        <end position="2680"/>
    </location>
</feature>
<feature type="domain" description="Cadherin" evidence="20">
    <location>
        <begin position="2057"/>
        <end position="2163"/>
    </location>
</feature>
<evidence type="ECO:0000313" key="22">
    <source>
        <dbReference type="Proteomes" id="UP000053825"/>
    </source>
</evidence>
<keyword evidence="11 17" id="KW-0472">Membrane</keyword>
<evidence type="ECO:0000256" key="9">
    <source>
        <dbReference type="ARBA" id="ARBA00022889"/>
    </source>
</evidence>
<dbReference type="OrthoDB" id="6252479at2759"/>
<feature type="domain" description="Cadherin" evidence="20">
    <location>
        <begin position="33"/>
        <end position="98"/>
    </location>
</feature>
<feature type="compositionally biased region" description="Polar residues" evidence="16">
    <location>
        <begin position="4677"/>
        <end position="4687"/>
    </location>
</feature>
<accession>A0A0L7RBN5</accession>
<dbReference type="FunFam" id="2.10.25.10:FF:000472">
    <property type="entry name" value="Uncharacterized protein, isoform A"/>
    <property type="match status" value="1"/>
</dbReference>
<dbReference type="GO" id="GO:0090251">
    <property type="term" value="P:protein localization involved in establishment of planar polarity"/>
    <property type="evidence" value="ECO:0007669"/>
    <property type="project" value="UniProtKB-ARBA"/>
</dbReference>
<dbReference type="FunFam" id="2.60.40.60:FF:000024">
    <property type="entry name" value="FAT atypical cadherin 3"/>
    <property type="match status" value="1"/>
</dbReference>
<dbReference type="FunFam" id="2.60.40.60:FF:000106">
    <property type="entry name" value="FAT atypical cadherin 4"/>
    <property type="match status" value="1"/>
</dbReference>
<feature type="domain" description="EGF-like" evidence="19">
    <location>
        <begin position="3635"/>
        <end position="3671"/>
    </location>
</feature>
<dbReference type="CDD" id="cd00054">
    <property type="entry name" value="EGF_CA"/>
    <property type="match status" value="4"/>
</dbReference>
<feature type="domain" description="Cadherin" evidence="20">
    <location>
        <begin position="1739"/>
        <end position="1845"/>
    </location>
</feature>
<organism evidence="21 22">
    <name type="scientific">Habropoda laboriosa</name>
    <dbReference type="NCBI Taxonomy" id="597456"/>
    <lineage>
        <taxon>Eukaryota</taxon>
        <taxon>Metazoa</taxon>
        <taxon>Ecdysozoa</taxon>
        <taxon>Arthropoda</taxon>
        <taxon>Hexapoda</taxon>
        <taxon>Insecta</taxon>
        <taxon>Pterygota</taxon>
        <taxon>Neoptera</taxon>
        <taxon>Endopterygota</taxon>
        <taxon>Hymenoptera</taxon>
        <taxon>Apocrita</taxon>
        <taxon>Aculeata</taxon>
        <taxon>Apoidea</taxon>
        <taxon>Anthophila</taxon>
        <taxon>Apidae</taxon>
        <taxon>Habropoda</taxon>
    </lineage>
</organism>
<feature type="region of interest" description="Disordered" evidence="16">
    <location>
        <begin position="4346"/>
        <end position="4408"/>
    </location>
</feature>
<feature type="compositionally biased region" description="Basic and acidic residues" evidence="16">
    <location>
        <begin position="4393"/>
        <end position="4408"/>
    </location>
</feature>
<feature type="domain" description="Cadherin" evidence="20">
    <location>
        <begin position="1516"/>
        <end position="1632"/>
    </location>
</feature>
<dbReference type="InterPro" id="IPR001881">
    <property type="entry name" value="EGF-like_Ca-bd_dom"/>
</dbReference>
<dbReference type="SMART" id="SM00181">
    <property type="entry name" value="EGF"/>
    <property type="match status" value="4"/>
</dbReference>
<evidence type="ECO:0000256" key="10">
    <source>
        <dbReference type="ARBA" id="ARBA00022989"/>
    </source>
</evidence>
<feature type="domain" description="Cadherin" evidence="20">
    <location>
        <begin position="99"/>
        <end position="212"/>
    </location>
</feature>
<evidence type="ECO:0000256" key="16">
    <source>
        <dbReference type="SAM" id="MobiDB-lite"/>
    </source>
</evidence>
<dbReference type="PROSITE" id="PS50026">
    <property type="entry name" value="EGF_3"/>
    <property type="match status" value="3"/>
</dbReference>
<evidence type="ECO:0000259" key="19">
    <source>
        <dbReference type="PROSITE" id="PS50026"/>
    </source>
</evidence>
<feature type="domain" description="Cadherin" evidence="20">
    <location>
        <begin position="3072"/>
        <end position="3177"/>
    </location>
</feature>
<keyword evidence="6" id="KW-0732">Signal</keyword>
<dbReference type="Pfam" id="PF00054">
    <property type="entry name" value="Laminin_G_1"/>
    <property type="match status" value="1"/>
</dbReference>
<dbReference type="PROSITE" id="PS50025">
    <property type="entry name" value="LAM_G_DOMAIN"/>
    <property type="match status" value="2"/>
</dbReference>
<dbReference type="SUPFAM" id="SSF57196">
    <property type="entry name" value="EGF/Laminin"/>
    <property type="match status" value="2"/>
</dbReference>
<comment type="caution">
    <text evidence="15">Lacks conserved residue(s) required for the propagation of feature annotation.</text>
</comment>
<comment type="subcellular location">
    <subcellularLocation>
        <location evidence="1">Cell membrane</location>
        <topology evidence="1">Single-pass type I membrane protein</topology>
    </subcellularLocation>
</comment>
<dbReference type="GO" id="GO:0008013">
    <property type="term" value="F:beta-catenin binding"/>
    <property type="evidence" value="ECO:0007669"/>
    <property type="project" value="TreeGrafter"/>
</dbReference>
<dbReference type="GO" id="GO:0035332">
    <property type="term" value="P:positive regulation of hippo signaling"/>
    <property type="evidence" value="ECO:0007669"/>
    <property type="project" value="UniProtKB-ARBA"/>
</dbReference>
<dbReference type="GO" id="GO:0005509">
    <property type="term" value="F:calcium ion binding"/>
    <property type="evidence" value="ECO:0007669"/>
    <property type="project" value="UniProtKB-UniRule"/>
</dbReference>
<feature type="domain" description="Laminin G" evidence="18">
    <location>
        <begin position="3751"/>
        <end position="3979"/>
    </location>
</feature>
<keyword evidence="7" id="KW-0677">Repeat</keyword>
<evidence type="ECO:0000313" key="21">
    <source>
        <dbReference type="EMBL" id="KOC68171.1"/>
    </source>
</evidence>
<feature type="domain" description="Cadherin" evidence="20">
    <location>
        <begin position="2372"/>
        <end position="2476"/>
    </location>
</feature>
<evidence type="ECO:0000256" key="7">
    <source>
        <dbReference type="ARBA" id="ARBA00022737"/>
    </source>
</evidence>
<dbReference type="PROSITE" id="PS00232">
    <property type="entry name" value="CADHERIN_1"/>
    <property type="match status" value="12"/>
</dbReference>
<evidence type="ECO:0000256" key="14">
    <source>
        <dbReference type="PROSITE-ProRule" id="PRU00043"/>
    </source>
</evidence>
<keyword evidence="13" id="KW-0325">Glycoprotein</keyword>
<keyword evidence="8 14" id="KW-0106">Calcium</keyword>
<dbReference type="GO" id="GO:0016327">
    <property type="term" value="C:apicolateral plasma membrane"/>
    <property type="evidence" value="ECO:0007669"/>
    <property type="project" value="UniProtKB-ARBA"/>
</dbReference>
<dbReference type="Gene3D" id="2.60.120.200">
    <property type="match status" value="2"/>
</dbReference>
<dbReference type="PROSITE" id="PS00022">
    <property type="entry name" value="EGF_1"/>
    <property type="match status" value="4"/>
</dbReference>
<dbReference type="SUPFAM" id="SSF49313">
    <property type="entry name" value="Cadherin-like"/>
    <property type="match status" value="32"/>
</dbReference>
<dbReference type="FunFam" id="2.60.40.60:FF:000035">
    <property type="entry name" value="Protocadherin Fat 3"/>
    <property type="match status" value="1"/>
</dbReference>
<dbReference type="PANTHER" id="PTHR24027:SF438">
    <property type="entry name" value="CADHERIN 23"/>
    <property type="match status" value="1"/>
</dbReference>
<feature type="compositionally biased region" description="Basic and acidic residues" evidence="16">
    <location>
        <begin position="4346"/>
        <end position="4382"/>
    </location>
</feature>
<dbReference type="FunFam" id="2.60.40.60:FF:000116">
    <property type="entry name" value="Dachsous cadherin-related 2"/>
    <property type="match status" value="2"/>
</dbReference>
<dbReference type="Pfam" id="PF02210">
    <property type="entry name" value="Laminin_G_2"/>
    <property type="match status" value="1"/>
</dbReference>
<dbReference type="FunFam" id="2.60.40.60:FF:000340">
    <property type="entry name" value="Protocadherin Fat 4"/>
    <property type="match status" value="1"/>
</dbReference>
<feature type="domain" description="Cadherin" evidence="20">
    <location>
        <begin position="2966"/>
        <end position="3071"/>
    </location>
</feature>
<evidence type="ECO:0000256" key="15">
    <source>
        <dbReference type="PROSITE-ProRule" id="PRU00076"/>
    </source>
</evidence>
<dbReference type="FunFam" id="2.60.40.60:FF:000020">
    <property type="entry name" value="Dachsous cadherin-related 1b"/>
    <property type="match status" value="2"/>
</dbReference>
<dbReference type="GO" id="GO:0042067">
    <property type="term" value="P:establishment of ommatidial planar polarity"/>
    <property type="evidence" value="ECO:0007669"/>
    <property type="project" value="UniProtKB-ARBA"/>
</dbReference>
<dbReference type="GO" id="GO:0016342">
    <property type="term" value="C:catenin complex"/>
    <property type="evidence" value="ECO:0007669"/>
    <property type="project" value="TreeGrafter"/>
</dbReference>
<feature type="domain" description="Cadherin" evidence="20">
    <location>
        <begin position="334"/>
        <end position="440"/>
    </location>
</feature>
<evidence type="ECO:0000256" key="11">
    <source>
        <dbReference type="ARBA" id="ARBA00023136"/>
    </source>
</evidence>
<dbReference type="SMART" id="SM00179">
    <property type="entry name" value="EGF_CA"/>
    <property type="match status" value="3"/>
</dbReference>
<dbReference type="GO" id="GO:0031175">
    <property type="term" value="P:neuron projection development"/>
    <property type="evidence" value="ECO:0007669"/>
    <property type="project" value="TreeGrafter"/>
</dbReference>
<feature type="domain" description="Cadherin" evidence="20">
    <location>
        <begin position="546"/>
        <end position="653"/>
    </location>
</feature>
<feature type="domain" description="Cadherin" evidence="20">
    <location>
        <begin position="213"/>
        <end position="328"/>
    </location>
</feature>
<evidence type="ECO:0000256" key="13">
    <source>
        <dbReference type="ARBA" id="ARBA00023180"/>
    </source>
</evidence>
<feature type="region of interest" description="Disordered" evidence="16">
    <location>
        <begin position="4524"/>
        <end position="4694"/>
    </location>
</feature>
<dbReference type="FunFam" id="2.60.40.60:FF:000081">
    <property type="entry name" value="protocadherin Fat 4"/>
    <property type="match status" value="1"/>
</dbReference>
<feature type="domain" description="Cadherin" evidence="20">
    <location>
        <begin position="2681"/>
        <end position="2791"/>
    </location>
</feature>
<dbReference type="GO" id="GO:0045296">
    <property type="term" value="F:cadherin binding"/>
    <property type="evidence" value="ECO:0007669"/>
    <property type="project" value="TreeGrafter"/>
</dbReference>
<feature type="compositionally biased region" description="Low complexity" evidence="16">
    <location>
        <begin position="4563"/>
        <end position="4575"/>
    </location>
</feature>
<dbReference type="STRING" id="597456.A0A0L7RBN5"/>
<proteinExistence type="predicted"/>
<dbReference type="PROSITE" id="PS01186">
    <property type="entry name" value="EGF_2"/>
    <property type="match status" value="2"/>
</dbReference>
<dbReference type="FunFam" id="2.60.40.60:FF:000080">
    <property type="entry name" value="FAT atypical cadherin 1"/>
    <property type="match status" value="2"/>
</dbReference>
<dbReference type="PRINTS" id="PR00205">
    <property type="entry name" value="CADHERIN"/>
</dbReference>
<feature type="domain" description="Cadherin" evidence="20">
    <location>
        <begin position="3178"/>
        <end position="3283"/>
    </location>
</feature>
<dbReference type="Proteomes" id="UP000053825">
    <property type="component" value="Unassembled WGS sequence"/>
</dbReference>
<dbReference type="FunFam" id="2.60.40.60:FF:000033">
    <property type="entry name" value="FAT atypical cadherin 1"/>
    <property type="match status" value="4"/>
</dbReference>
<keyword evidence="22" id="KW-1185">Reference proteome</keyword>
<dbReference type="FunFam" id="2.60.40.60:FF:000321">
    <property type="entry name" value="Cadherin-related tumor suppressor"/>
    <property type="match status" value="1"/>
</dbReference>
<keyword evidence="3 15" id="KW-0245">EGF-like domain</keyword>
<dbReference type="GO" id="GO:0048589">
    <property type="term" value="P:developmental growth"/>
    <property type="evidence" value="ECO:0007669"/>
    <property type="project" value="UniProtKB-ARBA"/>
</dbReference>
<feature type="disulfide bond" evidence="15">
    <location>
        <begin position="3683"/>
        <end position="3700"/>
    </location>
</feature>
<sequence length="4790" mass="524328">MQSRAVDTRVQLEVREGEPKGTLVGLIPVKPGFTYRFNEPPQEFVLDPETGKIRTAKVLDREALSSDRFDLVVLSSQPTYPIEVRILVLDINDNDPEFPESGIAVSFSESAVVGTKLLLDAATDKDTLENGVVDDYFIVDGNTDGKFRLEVTGNPTGETSYLHLETTGKLDREQVEFYSLNVCARDRGRPPRLGYLLVNVTVLDVNDNPPIFQQSDYVVALNESAPVGTKVLTVHATDKDSEDNSKLTYYLPDHERQFTIDPETGTITTVEPLDCPQQSCTIAARPGGGCPKSCVITVFARDHGSPRQDGRTYVTVNLLDANDHDPEIKFSYFPSTPGFATVDENAAKDSIVAAVAVIDNDEGLNGETTVEIRAGNELAHFRLDNTQRFDIVRVNGRLDREEIPKYNLTVVATDKGTPPRSATAYLVIHVNDVNDHEPVFQQSEYSAVLSELSPTGSFVASISATDADSGLNARIYYDFDTGNEQGWFSIDQDTGLVTTVATLDREVQGSIELHVSARDGGPNPKYASTHLKVTILDENDEAPRFSQNVVEVTLSENTPPQSLVATLTAVDNDQGTNGSVAYSFHSSVTRDYPKTFALDGLTGQLTTKVNLDRESTGEYRILVIAKDQGTPPQTSTATVILTLEDVNDNSPVFYPWRYLMPIPEDAPPGSSVGKVTATDADARENAQVRYSLESGGEGLFAVDERTGEITLQGSLRAAHKTLYELNISAKDTGDKTATRNALVEIIREEDLEHLEFDTYNGYEFRIAEDRGECTSTSNVFSRDVGTVQVTQYGNSKISYAIVFGDPRGSFKIDEATGTVTTSGCLDREQLAYYSLQLSARAGLAYGQTAVNITVLDVNDNPPRFPKGEIGDEVFLKENAAVGQEVCLARAKDRDASANARIVYSLTHNPGGQFRVAENSGIIYLDKPIRAAPGTVLHLEVTATDSGNQPLSAQHQVRVTIEDVNDHTPVFKLTSYETSLPESTPVNDRFFSLTATDVDLGRNGRVLYSVTDGNTESHFGIFPDGQLYVKNVLDREEQDYYALEVTATDQGNPSRSSVVPVVVHIIDENDNAPEFTNSSFIFHLRENEPPDTFVGKLLATDRDVGRNADLMFSLPTSQQDFIVDPRNGFIKSLRVFDRELLVTNTGSSYITLEATVTDNGVNRLRDRVKVVIYVTDVNDNIPQFQRLPYRVQVNEGAARGTQLLRVYTTDADEGLNGDVFYSLEDGNQNGHFAIDEATGQISLTKELDRETSDTYVLTVVAHDAGLETRLSSRTTVHVEVLDENDNVPLFVDNKSRISVLETTATNTELLRFKATDNDLGPNSELAFAISAGNRRDTFYIDPLTGTLYLRKPLDYEELEKYTLNVTCSDGGHPRLSSVTTLIVEVIDANDNPPVFPNTAIARQIREGILVHTPIVTITAEDPDSNENGVVTYSIASQDPEDQVRRFGINPSTGVIHTLLPIDREEVDTYKLVVVATDSAQPSSARLSAEKLVIVIVEDINDNAPIFVNKNDVAPTWGTGTWKFKISEEAPPNTVVTVLKAFDPDTIGTLTYTLVPNHRVGPVNTDNNRYEPENETECQFKLHPTTGQLTLAEALDRETREKYVLKVRADDGLQHTDITLTIQVTDTNDNAPTFQSTAYSFDVPENMPRGSRIGQVVATDADADGPNSQLSYTLISDWANDVFSLNPSTGVFTLTASLDYEQVQHYILVVQATDGGIPALSSTVTVYCNVVDLNDNAPIFEAGPHAADIVENTTIGTPILSVAAQDLDSGDNGRVIYAVAGGDENGDFGVAPNGTLFTRKLLDREQKPLYNLVLSATDSPLPPARPLSSTVQVTVVLLDVNDMSPEFISPTKISIIENAPSNTVVMAIKAVDRDEGRNGYVEYSLEDTMLPFTVGSVDGLLRVSGSLDRELRSNYTLEVTAKDRGEPPRSSSTTVTVTVLDENDNSPVFDPRQYFATVAENASIGASVLQVSAMDRDEGANGRVRYSIAMGDDNRDFTISEDGGVIRVAKNLNFERKSKYHLTIRGEDCASEVGETPRGDTAQVTITVLDINDNAPVFLDSPYLAHVMENMVPPGGGFVIQVKAYDADTPPYNDQVRYFQKEGDTDLFRINASTGDIFLLRPLDRELVPEYTLTVDAMDTGSPPLTGSGIVRIVVLDVNDHIPEFTRQEYKATVTENSASGTWVTKPYATDKDEDLNALIRYSLLGEYSERFTADPETGEVFTVVPLDREQTAVYHLTLVAQDSSPTEPQASAVNLTIFVKDVNDNAPRFSSPRYTAYVPGATKPGDFVFGAKAVDDDDGENSRIVYRLQGIDAEKFAIDSNSGVIRATQELANDETTYQLQIQASDCGVKPQSVTADLVIHLWERQLFPSFRSTITTRFTLPEDVSEGRVITKLSATTPKIGAASNLVYAMAGGNVGDALKIDQHTGEVLVASGFDYETAPFYEAWVEVRDSDTPALRSVVQLLVNVTDANDNAPIMEASIYNATVPEDEYPPLFVCKVSAKDRDSGENGQVSYYLVNDFTETFIIDSDTGEISTNAKLDREEIASYELTVEARDQGQPSLTGTTTVLLTVLDKNDNPPQFTRLFGVNVTENAEIGTFVIRITSSDLDIGQNANVTYRFTDNPGRKFTLDALSGNVTVNGHLDREEQDEYLLKLVAADGAWQSATALTISIQDQNDNPPKFDEESYHFHFPELQPPVAHVGQVTAIDRDKQGPNSMISYSLLQPSDLFTVDPATGDVFSKKTLKYKHTHRPSSPENLYSLTVVATDNGKPPLSSKTVIYVSVVDANNNAPRFEQRSYLYPVPENYGVGKRVIQLVAKDDADFGVNAEISYFLVNVNGSEYFSIDEKSGWVYVRKSLNNVAVGTTFLSKAQAIDKGVPPQKDEVSLTLIISGENKHAPTFVADCYQVRVPENEPVNTTIVTVSATDGDDGPNGMIRYKISAGNERNEFFVHSITGAVTILEPLDYDLVQSVYEAFLPENSPPFSFVYQVIARDIDSPKYAVVQYKILGGTGKDHFRIREDTGEITSLISFDYEEANEYTLDIVAANPDSNPQMVGFTTVLVHVTGVNEYYPKFIQPVFHMDVSESAEVGTSVGLVQATDQDAGEDGRVYYLFVGSSNDRGFSIGSETGIIRVSRRLDRETQNRVVLTVMTKNGGGIRGNDTDEAQVIVSIQDGNDPPEFLQSTYDATVSEGAVHGTRLLTVRAVDKDIKPQNNQFSYSIISGNIGQAFKVDPQTGDIETAKQLDRETIPAYDLTIGAIDTGSPPQTGTAAVHIELLDINDNGPIFDPPEVIGYVNENEPAGTIIMTLSATDPDLPPNGAPFTYRLVGGRQGDMVTLDKHTGMLKTTRSLDREIMPQLDLVIEVEDSGIPRMRNEHTITVIVTDQNDSPSSPRSVHVIVHSFNEQIPLGKIADVHPNDPDITGSYSCKILQGSNPKILSIPAACDLHTKRITPGVGYSLSVSGNDGRHPNVVSKVTVEFLLFTNSTIENSVTLQVAKLSARDFLSQYYRALLDVLQEEIDVGDNLKIFSLGENGNDLNIHLAVESPQGYRTKYEVTELLNHNRDKIRSLLEGTTFTISYSPCKHIPCENGGSCSDKLVIYDDARITDSQALILTSPRMMHEMTCRCRDGFTGDRCERRQDPCSPNPCLLGGQCRRLGYDFQCTCPIDREGKLCELERGDACASNPCRNGGSCRKSPDSFSFFCLCRAGYRGNHCEAVTDSCRPNPCLYGGLCVGEKPGYRCSCPEGRYGRHCERSTFGFEELSYMAFPALDSNTNDITIVFATTKPDALLLYNYAPQSGGRSDFVVLELVNGRVVFSYGGARSAITSITIKTENSVSDGEWRKVTATRNGRVVSLSVSMCREHGDICDDCRPGDGTCYADDVGPTGDDFVAPMTYGLAVGARQSDGVHCSAVIFDFVAPMTTLNFNNNPLLVGGLENADPVLERPGQVHSDDFVGCVHSVSINGRALNLSNPLASRGVKSTCIRSKKNPCLREGKDSTSVCGGVNTKCYDKWHQITCQCGSLTAPNCEGALEPLTLSEGGYVEFKISEKHRRMQLLEYLYGGSTVWYKNRAKRTVNEDSSFMSNSSPFKTVGLMFRTVKPDGILIYAATNKHFTSVELRNGQLFYASLLGSPVNMSANIEGSLADGHWHNLTLHSYFRGLRLFIDGVQTGEELDSAGVHDFLDPYLSVLSIGGVSQDLYYAHSAGARSFEGCLANFTINNEIQPFNGSGSIFKEVLYHGKVNTGCRGLIGISAAATADPLSIGITLVIVFFVILLIAILVSFIVFRLRRQNKEKSAPSVVNKNTNAIMTGNPLVGSGNDSLMSRHENTYISDTSDLRGVGHMGPELISKKYKEREINATTEHRPQRPDIIEREVTKSPPIRDEHPPLPPPAQSSLHSHEHNPEPDMPEHYDLENASSIAPSDIDIVYHYKGYRDGMRKYKATPPPINNYANHHKHTGQQHRHTGPFPPRALPPPNVSQPPGPTQKLLQSTPLARLSPSSELSAQQPRILTLHDISGKPLQSALLATTSSSGGVGKDALNSNSERSLNSPIMSQLSGSTASRKAPQSNNENSVNNVSSVPMGLTAEEIERLNSRPRTSSLVSTLDAVSSSSEARGPPTHGPLHLHRRHTPPVERLERRNSSTTDESGNDSFTCSEYDNTSLVGDKRSDNPFAKQDDEEVNQRSNESSQTTKPPLPPNVNYDGFDSSFRGSLSTLVASDDELSTHMGGLYRPTNSGSPSTTTTALSWDYLLNWGLNFDSLVGVFIDIAELPDSANCVPSTLRLPASIPKPSEEYV</sequence>
<feature type="domain" description="Cadherin" evidence="20">
    <location>
        <begin position="2477"/>
        <end position="2580"/>
    </location>
</feature>
<evidence type="ECO:0000256" key="3">
    <source>
        <dbReference type="ARBA" id="ARBA00022536"/>
    </source>
</evidence>
<evidence type="ECO:0000256" key="6">
    <source>
        <dbReference type="ARBA" id="ARBA00022729"/>
    </source>
</evidence>
<evidence type="ECO:0000256" key="2">
    <source>
        <dbReference type="ARBA" id="ARBA00022475"/>
    </source>
</evidence>
<dbReference type="EMBL" id="KQ414617">
    <property type="protein sequence ID" value="KOC68171.1"/>
    <property type="molecule type" value="Genomic_DNA"/>
</dbReference>
<dbReference type="FunFam" id="2.60.40.60:FF:000123">
    <property type="entry name" value="Protocadherin beta 4"/>
    <property type="match status" value="2"/>
</dbReference>
<dbReference type="Pfam" id="PF00028">
    <property type="entry name" value="Cadherin"/>
    <property type="match status" value="31"/>
</dbReference>
<dbReference type="InterPro" id="IPR020894">
    <property type="entry name" value="Cadherin_CS"/>
</dbReference>
<dbReference type="SMART" id="SM00112">
    <property type="entry name" value="CA"/>
    <property type="match status" value="32"/>
</dbReference>
<dbReference type="Gene3D" id="2.10.25.10">
    <property type="entry name" value="Laminin"/>
    <property type="match status" value="4"/>
</dbReference>
<keyword evidence="12 15" id="KW-1015">Disulfide bond</keyword>
<dbReference type="Gene3D" id="2.60.40.60">
    <property type="entry name" value="Cadherins"/>
    <property type="match status" value="32"/>
</dbReference>
<feature type="domain" description="Cadherin" evidence="20">
    <location>
        <begin position="1075"/>
        <end position="1183"/>
    </location>
</feature>
<dbReference type="CDD" id="cd00110">
    <property type="entry name" value="LamG"/>
    <property type="match status" value="2"/>
</dbReference>
<gene>
    <name evidence="21" type="ORF">WH47_03329</name>
</gene>
<feature type="domain" description="Cadherin" evidence="20">
    <location>
        <begin position="2792"/>
        <end position="2898"/>
    </location>
</feature>
<feature type="domain" description="Cadherin" evidence="20">
    <location>
        <begin position="2899"/>
        <end position="2970"/>
    </location>
</feature>
<dbReference type="SUPFAM" id="SSF49899">
    <property type="entry name" value="Concanavalin A-like lectins/glucanases"/>
    <property type="match status" value="2"/>
</dbReference>
<feature type="domain" description="Cadherin" evidence="20">
    <location>
        <begin position="2269"/>
        <end position="2370"/>
    </location>
</feature>
<feature type="domain" description="Cadherin" evidence="20">
    <location>
        <begin position="875"/>
        <end position="970"/>
    </location>
</feature>
<keyword evidence="10 17" id="KW-1133">Transmembrane helix</keyword>
<protein>
    <submittedName>
        <fullName evidence="21">Cadherin-related tumor suppressor</fullName>
    </submittedName>
</protein>
<feature type="domain" description="Cadherin" evidence="20">
    <location>
        <begin position="3284"/>
        <end position="3391"/>
    </location>
</feature>
<feature type="domain" description="Laminin G" evidence="18">
    <location>
        <begin position="4068"/>
        <end position="4242"/>
    </location>
</feature>
<evidence type="ECO:0000259" key="18">
    <source>
        <dbReference type="PROSITE" id="PS50025"/>
    </source>
</evidence>
<feature type="compositionally biased region" description="Polar residues" evidence="16">
    <location>
        <begin position="4535"/>
        <end position="4562"/>
    </location>
</feature>
<keyword evidence="9" id="KW-0130">Cell adhesion</keyword>
<dbReference type="PROSITE" id="PS50268">
    <property type="entry name" value="CADHERIN_2"/>
    <property type="match status" value="31"/>
</dbReference>
<feature type="compositionally biased region" description="Pro residues" evidence="16">
    <location>
        <begin position="4462"/>
        <end position="4479"/>
    </location>
</feature>
<feature type="compositionally biased region" description="Basic and acidic residues" evidence="16">
    <location>
        <begin position="4626"/>
        <end position="4635"/>
    </location>
</feature>
<dbReference type="FunFam" id="2.60.40.60:FF:000118">
    <property type="entry name" value="protocadherin Fat 4"/>
    <property type="match status" value="1"/>
</dbReference>
<feature type="compositionally biased region" description="Polar residues" evidence="16">
    <location>
        <begin position="4590"/>
        <end position="4608"/>
    </location>
</feature>
<dbReference type="PANTHER" id="PTHR24027">
    <property type="entry name" value="CADHERIN-23"/>
    <property type="match status" value="1"/>
</dbReference>
<feature type="domain" description="Cadherin" evidence="20">
    <location>
        <begin position="1845"/>
        <end position="1947"/>
    </location>
</feature>
<dbReference type="FunFam" id="2.60.40.60:FF:000039">
    <property type="entry name" value="FAT atypical cadherin 3"/>
    <property type="match status" value="2"/>
</dbReference>
<dbReference type="InterPro" id="IPR000742">
    <property type="entry name" value="EGF"/>
</dbReference>
<feature type="domain" description="Cadherin" evidence="20">
    <location>
        <begin position="654"/>
        <end position="864"/>
    </location>
</feature>
<dbReference type="CDD" id="cd11304">
    <property type="entry name" value="Cadherin_repeat"/>
    <property type="match status" value="32"/>
</dbReference>
<feature type="compositionally biased region" description="Basic residues" evidence="16">
    <location>
        <begin position="4448"/>
        <end position="4460"/>
    </location>
</feature>
<evidence type="ECO:0000256" key="17">
    <source>
        <dbReference type="SAM" id="Phobius"/>
    </source>
</evidence>
<feature type="transmembrane region" description="Helical" evidence="17">
    <location>
        <begin position="4259"/>
        <end position="4282"/>
    </location>
</feature>
<dbReference type="FunFam" id="2.60.40.60:FF:000104">
    <property type="entry name" value="cadherin-23 isoform X1"/>
    <property type="match status" value="2"/>
</dbReference>
<dbReference type="Pfam" id="PF25374">
    <property type="entry name" value="Cadherin_FAT4_N"/>
    <property type="match status" value="1"/>
</dbReference>
<feature type="region of interest" description="Disordered" evidence="16">
    <location>
        <begin position="4442"/>
        <end position="4484"/>
    </location>
</feature>
<feature type="domain" description="Cadherin" evidence="20">
    <location>
        <begin position="1633"/>
        <end position="1738"/>
    </location>
</feature>
<feature type="disulfide bond" evidence="15">
    <location>
        <begin position="3740"/>
        <end position="3749"/>
    </location>
</feature>
<dbReference type="InterPro" id="IPR001791">
    <property type="entry name" value="Laminin_G"/>
</dbReference>
<evidence type="ECO:0000256" key="1">
    <source>
        <dbReference type="ARBA" id="ARBA00004251"/>
    </source>
</evidence>